<gene>
    <name evidence="1" type="ORF">RDB_LOCUS171629</name>
</gene>
<evidence type="ECO:0000313" key="2">
    <source>
        <dbReference type="Proteomes" id="UP000663846"/>
    </source>
</evidence>
<organism evidence="1 2">
    <name type="scientific">Rhizoctonia solani</name>
    <dbReference type="NCBI Taxonomy" id="456999"/>
    <lineage>
        <taxon>Eukaryota</taxon>
        <taxon>Fungi</taxon>
        <taxon>Dikarya</taxon>
        <taxon>Basidiomycota</taxon>
        <taxon>Agaricomycotina</taxon>
        <taxon>Agaricomycetes</taxon>
        <taxon>Cantharellales</taxon>
        <taxon>Ceratobasidiaceae</taxon>
        <taxon>Rhizoctonia</taxon>
    </lineage>
</organism>
<comment type="caution">
    <text evidence="1">The sequence shown here is derived from an EMBL/GenBank/DDBJ whole genome shotgun (WGS) entry which is preliminary data.</text>
</comment>
<protein>
    <submittedName>
        <fullName evidence="1">Uncharacterized protein</fullName>
    </submittedName>
</protein>
<dbReference type="EMBL" id="CAJMWS010000924">
    <property type="protein sequence ID" value="CAE6468942.1"/>
    <property type="molecule type" value="Genomic_DNA"/>
</dbReference>
<dbReference type="AlphaFoldDB" id="A0A8H3C193"/>
<accession>A0A8H3C193</accession>
<dbReference type="PANTHER" id="PTHR34315:SF1">
    <property type="entry name" value="INTRADIOL RING-CLEAVAGE DIOXYGENASES DOMAIN-CONTAINING PROTEIN-RELATED"/>
    <property type="match status" value="1"/>
</dbReference>
<sequence length="111" mass="12391">MVHINYSAITNRSIISHAGTVRHIGQLFFSNALNKEILSQGFYANNTETRTYNDEDNISDSENADGYNAHTFTKPLGRTETDGILAYIIIEVDSTFVTYIASTNYAFNGLE</sequence>
<proteinExistence type="predicted"/>
<reference evidence="1" key="1">
    <citation type="submission" date="2021-01" db="EMBL/GenBank/DDBJ databases">
        <authorList>
            <person name="Kaushik A."/>
        </authorList>
    </citation>
    <scope>NUCLEOTIDE SEQUENCE</scope>
    <source>
        <strain evidence="1">AG1-1C</strain>
    </source>
</reference>
<dbReference type="PANTHER" id="PTHR34315">
    <property type="match status" value="1"/>
</dbReference>
<name>A0A8H3C193_9AGAM</name>
<dbReference type="Proteomes" id="UP000663846">
    <property type="component" value="Unassembled WGS sequence"/>
</dbReference>
<evidence type="ECO:0000313" key="1">
    <source>
        <dbReference type="EMBL" id="CAE6468942.1"/>
    </source>
</evidence>